<name>A0A142VWL8_9SPHN</name>
<dbReference type="RefSeq" id="WP_062901198.1">
    <property type="nucleotide sequence ID" value="NZ_CP013342.1"/>
</dbReference>
<proteinExistence type="predicted"/>
<sequence length="167" mass="19461">MGAELTNQIKSTKAGTNLKVEQFQSWLSGNGQISELQRYQNIGWDVDATIYEHPHAPLFWRYITDNPFGQRHHIVTFRTGRMVRDIWRDLARAGSPLLPLHFHSINSVPEEMWLSFQMHRQGLHPYPFWKGKTCHELGIEVLIDDATMDVWAGCSEHCIDYFHPDML</sequence>
<dbReference type="STRING" id="1219058.AOA14_06260"/>
<dbReference type="AlphaFoldDB" id="A0A142VWL8"/>
<dbReference type="Proteomes" id="UP000076234">
    <property type="component" value="Chromosome"/>
</dbReference>
<dbReference type="KEGG" id="ster:AOA14_06260"/>
<reference evidence="1 2" key="2">
    <citation type="journal article" date="2016" name="Genome Announc.">
        <title>Complete Genome Sequence of Sphingopyxis terrae Strain 203-1 (NBRC 111660), a Polyethylene Glycol Degrader.</title>
        <authorList>
            <person name="Ohtsubo Y."/>
            <person name="Nonoyama S."/>
            <person name="Nagata Y."/>
            <person name="Numata M."/>
            <person name="Tsuchikane K."/>
            <person name="Hosoyama A."/>
            <person name="Yamazoe A."/>
            <person name="Tsuda M."/>
            <person name="Fujita N."/>
            <person name="Kawai F."/>
        </authorList>
    </citation>
    <scope>NUCLEOTIDE SEQUENCE [LARGE SCALE GENOMIC DNA]</scope>
    <source>
        <strain evidence="1 2">203-1</strain>
    </source>
</reference>
<evidence type="ECO:0008006" key="3">
    <source>
        <dbReference type="Google" id="ProtNLM"/>
    </source>
</evidence>
<dbReference type="EMBL" id="CP013342">
    <property type="protein sequence ID" value="AMU94208.1"/>
    <property type="molecule type" value="Genomic_DNA"/>
</dbReference>
<evidence type="ECO:0000313" key="1">
    <source>
        <dbReference type="EMBL" id="AMU94208.1"/>
    </source>
</evidence>
<gene>
    <name evidence="1" type="ORF">AOA14_06260</name>
</gene>
<accession>A0A142VWL8</accession>
<organism evidence="1 2">
    <name type="scientific">Sphingopyxis terrae subsp. terrae NBRC 15098</name>
    <dbReference type="NCBI Taxonomy" id="1219058"/>
    <lineage>
        <taxon>Bacteria</taxon>
        <taxon>Pseudomonadati</taxon>
        <taxon>Pseudomonadota</taxon>
        <taxon>Alphaproteobacteria</taxon>
        <taxon>Sphingomonadales</taxon>
        <taxon>Sphingomonadaceae</taxon>
        <taxon>Sphingopyxis</taxon>
    </lineage>
</organism>
<protein>
    <recommendedName>
        <fullName evidence="3">HAD family hydrolase</fullName>
    </recommendedName>
</protein>
<reference evidence="2" key="1">
    <citation type="submission" date="2015-11" db="EMBL/GenBank/DDBJ databases">
        <title>Complete genome sequence of a polyethylene glycol-degrading strain Sphingopyxis terrae strain 203-1 (NBRC 15098).</title>
        <authorList>
            <person name="Yoshiyuki O."/>
            <person name="Shouta N."/>
            <person name="Nagata Y."/>
            <person name="Numata M."/>
            <person name="Tsuchikane K."/>
            <person name="Hosoyama A."/>
            <person name="Yamazoe A."/>
            <person name="Tsuda M."/>
            <person name="Fujita N."/>
            <person name="Kawai F."/>
        </authorList>
    </citation>
    <scope>NUCLEOTIDE SEQUENCE [LARGE SCALE GENOMIC DNA]</scope>
    <source>
        <strain evidence="2">203-1</strain>
    </source>
</reference>
<evidence type="ECO:0000313" key="2">
    <source>
        <dbReference type="Proteomes" id="UP000076234"/>
    </source>
</evidence>